<name>A0AAE0I5F6_9PEZI</name>
<dbReference type="Proteomes" id="UP001283341">
    <property type="component" value="Unassembled WGS sequence"/>
</dbReference>
<evidence type="ECO:0000256" key="1">
    <source>
        <dbReference type="SAM" id="MobiDB-lite"/>
    </source>
</evidence>
<proteinExistence type="predicted"/>
<feature type="compositionally biased region" description="Low complexity" evidence="1">
    <location>
        <begin position="18"/>
        <end position="27"/>
    </location>
</feature>
<keyword evidence="4" id="KW-1185">Reference proteome</keyword>
<reference evidence="3" key="2">
    <citation type="submission" date="2023-06" db="EMBL/GenBank/DDBJ databases">
        <authorList>
            <consortium name="Lawrence Berkeley National Laboratory"/>
            <person name="Haridas S."/>
            <person name="Hensen N."/>
            <person name="Bonometti L."/>
            <person name="Westerberg I."/>
            <person name="Brannstrom I.O."/>
            <person name="Guillou S."/>
            <person name="Cros-Aarteil S."/>
            <person name="Calhoun S."/>
            <person name="Kuo A."/>
            <person name="Mondo S."/>
            <person name="Pangilinan J."/>
            <person name="Riley R."/>
            <person name="Labutti K."/>
            <person name="Andreopoulos B."/>
            <person name="Lipzen A."/>
            <person name="Chen C."/>
            <person name="Yanf M."/>
            <person name="Daum C."/>
            <person name="Ng V."/>
            <person name="Clum A."/>
            <person name="Steindorff A."/>
            <person name="Ohm R."/>
            <person name="Martin F."/>
            <person name="Silar P."/>
            <person name="Natvig D."/>
            <person name="Lalanne C."/>
            <person name="Gautier V."/>
            <person name="Ament-Velasquez S.L."/>
            <person name="Kruys A."/>
            <person name="Hutchinson M.I."/>
            <person name="Powell A.J."/>
            <person name="Barry K."/>
            <person name="Miller A.N."/>
            <person name="Grigoriev I.V."/>
            <person name="Debuchy R."/>
            <person name="Gladieux P."/>
            <person name="Thoren M.H."/>
            <person name="Johannesson H."/>
        </authorList>
    </citation>
    <scope>NUCLEOTIDE SEQUENCE</scope>
    <source>
        <strain evidence="3">CBS 118394</strain>
    </source>
</reference>
<feature type="chain" id="PRO_5042156756" evidence="2">
    <location>
        <begin position="19"/>
        <end position="71"/>
    </location>
</feature>
<organism evidence="3 4">
    <name type="scientific">Apodospora peruviana</name>
    <dbReference type="NCBI Taxonomy" id="516989"/>
    <lineage>
        <taxon>Eukaryota</taxon>
        <taxon>Fungi</taxon>
        <taxon>Dikarya</taxon>
        <taxon>Ascomycota</taxon>
        <taxon>Pezizomycotina</taxon>
        <taxon>Sordariomycetes</taxon>
        <taxon>Sordariomycetidae</taxon>
        <taxon>Sordariales</taxon>
        <taxon>Lasiosphaeriaceae</taxon>
        <taxon>Apodospora</taxon>
    </lineage>
</organism>
<reference evidence="3" key="1">
    <citation type="journal article" date="2023" name="Mol. Phylogenet. Evol.">
        <title>Genome-scale phylogeny and comparative genomics of the fungal order Sordariales.</title>
        <authorList>
            <person name="Hensen N."/>
            <person name="Bonometti L."/>
            <person name="Westerberg I."/>
            <person name="Brannstrom I.O."/>
            <person name="Guillou S."/>
            <person name="Cros-Aarteil S."/>
            <person name="Calhoun S."/>
            <person name="Haridas S."/>
            <person name="Kuo A."/>
            <person name="Mondo S."/>
            <person name="Pangilinan J."/>
            <person name="Riley R."/>
            <person name="LaButti K."/>
            <person name="Andreopoulos B."/>
            <person name="Lipzen A."/>
            <person name="Chen C."/>
            <person name="Yan M."/>
            <person name="Daum C."/>
            <person name="Ng V."/>
            <person name="Clum A."/>
            <person name="Steindorff A."/>
            <person name="Ohm R.A."/>
            <person name="Martin F."/>
            <person name="Silar P."/>
            <person name="Natvig D.O."/>
            <person name="Lalanne C."/>
            <person name="Gautier V."/>
            <person name="Ament-Velasquez S.L."/>
            <person name="Kruys A."/>
            <person name="Hutchinson M.I."/>
            <person name="Powell A.J."/>
            <person name="Barry K."/>
            <person name="Miller A.N."/>
            <person name="Grigoriev I.V."/>
            <person name="Debuchy R."/>
            <person name="Gladieux P."/>
            <person name="Hiltunen Thoren M."/>
            <person name="Johannesson H."/>
        </authorList>
    </citation>
    <scope>NUCLEOTIDE SEQUENCE</scope>
    <source>
        <strain evidence="3">CBS 118394</strain>
    </source>
</reference>
<evidence type="ECO:0000256" key="2">
    <source>
        <dbReference type="SAM" id="SignalP"/>
    </source>
</evidence>
<evidence type="ECO:0000313" key="4">
    <source>
        <dbReference type="Proteomes" id="UP001283341"/>
    </source>
</evidence>
<feature type="signal peptide" evidence="2">
    <location>
        <begin position="1"/>
        <end position="18"/>
    </location>
</feature>
<accession>A0AAE0I5F6</accession>
<dbReference type="AlphaFoldDB" id="A0AAE0I5F6"/>
<sequence>MKYSAALILAVATASAMAAPSTSGPGADSNMIKRNGRPGGASPGEHCDTPGKFECFGAYAIQHIPFCVASV</sequence>
<protein>
    <submittedName>
        <fullName evidence="3">Uncharacterized protein</fullName>
    </submittedName>
</protein>
<comment type="caution">
    <text evidence="3">The sequence shown here is derived from an EMBL/GenBank/DDBJ whole genome shotgun (WGS) entry which is preliminary data.</text>
</comment>
<evidence type="ECO:0000313" key="3">
    <source>
        <dbReference type="EMBL" id="KAK3318924.1"/>
    </source>
</evidence>
<gene>
    <name evidence="3" type="ORF">B0H66DRAFT_603486</name>
</gene>
<feature type="region of interest" description="Disordered" evidence="1">
    <location>
        <begin position="18"/>
        <end position="45"/>
    </location>
</feature>
<keyword evidence="2" id="KW-0732">Signal</keyword>
<dbReference type="EMBL" id="JAUEDM010000004">
    <property type="protein sequence ID" value="KAK3318924.1"/>
    <property type="molecule type" value="Genomic_DNA"/>
</dbReference>